<feature type="binding site" evidence="6">
    <location>
        <position position="107"/>
    </location>
    <ligand>
        <name>S-adenosyl-L-methionine</name>
        <dbReference type="ChEBI" id="CHEBI:59789"/>
    </ligand>
</feature>
<dbReference type="NCBIfam" id="TIGR00006">
    <property type="entry name" value="16S rRNA (cytosine(1402)-N(4))-methyltransferase RsmH"/>
    <property type="match status" value="1"/>
</dbReference>
<feature type="binding site" evidence="6">
    <location>
        <begin position="31"/>
        <end position="33"/>
    </location>
    <ligand>
        <name>S-adenosyl-L-methionine</name>
        <dbReference type="ChEBI" id="CHEBI:59789"/>
    </ligand>
</feature>
<comment type="similarity">
    <text evidence="1 6">Belongs to the methyltransferase superfamily. RsmH family.</text>
</comment>
<evidence type="ECO:0000256" key="1">
    <source>
        <dbReference type="ARBA" id="ARBA00010396"/>
    </source>
</evidence>
<comment type="caution">
    <text evidence="7">The sequence shown here is derived from an EMBL/GenBank/DDBJ whole genome shotgun (WGS) entry which is preliminary data.</text>
</comment>
<evidence type="ECO:0000256" key="6">
    <source>
        <dbReference type="HAMAP-Rule" id="MF_01007"/>
    </source>
</evidence>
<comment type="subcellular location">
    <subcellularLocation>
        <location evidence="6">Cytoplasm</location>
    </subcellularLocation>
</comment>
<dbReference type="EMBL" id="MNWX01000034">
    <property type="protein sequence ID" value="OIO64904.1"/>
    <property type="molecule type" value="Genomic_DNA"/>
</dbReference>
<dbReference type="InterPro" id="IPR029063">
    <property type="entry name" value="SAM-dependent_MTases_sf"/>
</dbReference>
<organism evidence="7 8">
    <name type="scientific">Candidatus Wolfebacteria bacterium CG1_02_39_135</name>
    <dbReference type="NCBI Taxonomy" id="1805425"/>
    <lineage>
        <taxon>Bacteria</taxon>
        <taxon>Candidatus Wolfeibacteriota</taxon>
    </lineage>
</organism>
<name>A0A1J4XV37_9BACT</name>
<evidence type="ECO:0000256" key="5">
    <source>
        <dbReference type="ARBA" id="ARBA00022691"/>
    </source>
</evidence>
<dbReference type="InterPro" id="IPR023397">
    <property type="entry name" value="SAM-dep_MeTrfase_MraW_recog"/>
</dbReference>
<dbReference type="SUPFAM" id="SSF53335">
    <property type="entry name" value="S-adenosyl-L-methionine-dependent methyltransferases"/>
    <property type="match status" value="1"/>
</dbReference>
<dbReference type="InterPro" id="IPR002903">
    <property type="entry name" value="RsmH"/>
</dbReference>
<dbReference type="PANTHER" id="PTHR11265">
    <property type="entry name" value="S-ADENOSYL-METHYLTRANSFERASE MRAW"/>
    <property type="match status" value="1"/>
</dbReference>
<gene>
    <name evidence="6" type="primary">rsmH</name>
    <name evidence="7" type="ORF">AUJ30_01825</name>
</gene>
<dbReference type="Gene3D" id="1.10.150.170">
    <property type="entry name" value="Putative methyltransferase TM0872, insert domain"/>
    <property type="match status" value="1"/>
</dbReference>
<dbReference type="Gene3D" id="3.40.50.150">
    <property type="entry name" value="Vaccinia Virus protein VP39"/>
    <property type="match status" value="1"/>
</dbReference>
<keyword evidence="4 6" id="KW-0808">Transferase</keyword>
<dbReference type="PIRSF" id="PIRSF004486">
    <property type="entry name" value="MraW"/>
    <property type="match status" value="1"/>
</dbReference>
<dbReference type="GO" id="GO:0005737">
    <property type="term" value="C:cytoplasm"/>
    <property type="evidence" value="ECO:0007669"/>
    <property type="project" value="UniProtKB-SubCell"/>
</dbReference>
<keyword evidence="2 6" id="KW-0698">rRNA processing</keyword>
<dbReference type="EC" id="2.1.1.199" evidence="6"/>
<dbReference type="SUPFAM" id="SSF81799">
    <property type="entry name" value="Putative methyltransferase TM0872, insert domain"/>
    <property type="match status" value="1"/>
</dbReference>
<sequence>MIHVPVLLKEVIEILDPQPGEFFIDGTIGSGGHAVKIFEKILPNGKLLGLDLDKNNLKIAKSKILTELRIKNSELRNNLILIHGNYTDLPEILKKEKLGKANGLIIDLGFSSEHLESGRGFSFLKNEPLDMRYNVETRDKGQETSDKRQATRTVTEIINSFNEKDLAEIFWKYGEERYSRQIARKIIEERKIKPIKTTFDLVEIIKKVIPPSHFHRHSHRQIHPATKVFQALRIYVNHELENLEKILKNLGKIIKNKGRIAIISYHSLEDRLVKNYFRELKNQRKAQILTNPAGKPSVSYGARKPIRPTNEEIQANPRSRSAKLRVIILR</sequence>
<evidence type="ECO:0000256" key="4">
    <source>
        <dbReference type="ARBA" id="ARBA00022679"/>
    </source>
</evidence>
<comment type="catalytic activity">
    <reaction evidence="6">
        <text>cytidine(1402) in 16S rRNA + S-adenosyl-L-methionine = N(4)-methylcytidine(1402) in 16S rRNA + S-adenosyl-L-homocysteine + H(+)</text>
        <dbReference type="Rhea" id="RHEA:42928"/>
        <dbReference type="Rhea" id="RHEA-COMP:10286"/>
        <dbReference type="Rhea" id="RHEA-COMP:10287"/>
        <dbReference type="ChEBI" id="CHEBI:15378"/>
        <dbReference type="ChEBI" id="CHEBI:57856"/>
        <dbReference type="ChEBI" id="CHEBI:59789"/>
        <dbReference type="ChEBI" id="CHEBI:74506"/>
        <dbReference type="ChEBI" id="CHEBI:82748"/>
        <dbReference type="EC" id="2.1.1.199"/>
    </reaction>
</comment>
<keyword evidence="3 6" id="KW-0489">Methyltransferase</keyword>
<dbReference type="STRING" id="1805425.AUJ30_01825"/>
<evidence type="ECO:0000313" key="7">
    <source>
        <dbReference type="EMBL" id="OIO64904.1"/>
    </source>
</evidence>
<dbReference type="Proteomes" id="UP000182693">
    <property type="component" value="Unassembled WGS sequence"/>
</dbReference>
<keyword evidence="5 6" id="KW-0949">S-adenosyl-L-methionine</keyword>
<dbReference type="PANTHER" id="PTHR11265:SF0">
    <property type="entry name" value="12S RRNA N4-METHYLCYTIDINE METHYLTRANSFERASE"/>
    <property type="match status" value="1"/>
</dbReference>
<evidence type="ECO:0000256" key="3">
    <source>
        <dbReference type="ARBA" id="ARBA00022603"/>
    </source>
</evidence>
<comment type="function">
    <text evidence="6">Specifically methylates the N4 position of cytidine in position 1402 (C1402) of 16S rRNA.</text>
</comment>
<reference evidence="7 8" key="1">
    <citation type="journal article" date="2016" name="Environ. Microbiol.">
        <title>Genomic resolution of a cold subsurface aquifer community provides metabolic insights for novel microbes adapted to high CO concentrations.</title>
        <authorList>
            <person name="Probst A.J."/>
            <person name="Castelle C.J."/>
            <person name="Singh A."/>
            <person name="Brown C.T."/>
            <person name="Anantharaman K."/>
            <person name="Sharon I."/>
            <person name="Hug L.A."/>
            <person name="Burstein D."/>
            <person name="Emerson J.B."/>
            <person name="Thomas B.C."/>
            <person name="Banfield J.F."/>
        </authorList>
    </citation>
    <scope>NUCLEOTIDE SEQUENCE [LARGE SCALE GENOMIC DNA]</scope>
    <source>
        <strain evidence="7">CG1_02_39_135</strain>
    </source>
</reference>
<feature type="binding site" evidence="6">
    <location>
        <position position="86"/>
    </location>
    <ligand>
        <name>S-adenosyl-L-methionine</name>
        <dbReference type="ChEBI" id="CHEBI:59789"/>
    </ligand>
</feature>
<dbReference type="GO" id="GO:0070475">
    <property type="term" value="P:rRNA base methylation"/>
    <property type="evidence" value="ECO:0007669"/>
    <property type="project" value="UniProtKB-UniRule"/>
</dbReference>
<proteinExistence type="inferred from homology"/>
<dbReference type="AlphaFoldDB" id="A0A1J4XV37"/>
<feature type="binding site" evidence="6">
    <location>
        <position position="114"/>
    </location>
    <ligand>
        <name>S-adenosyl-L-methionine</name>
        <dbReference type="ChEBI" id="CHEBI:59789"/>
    </ligand>
</feature>
<protein>
    <recommendedName>
        <fullName evidence="6">Ribosomal RNA small subunit methyltransferase H</fullName>
        <ecNumber evidence="6">2.1.1.199</ecNumber>
    </recommendedName>
    <alternativeName>
        <fullName evidence="6">16S rRNA m(4)C1402 methyltransferase</fullName>
    </alternativeName>
    <alternativeName>
        <fullName evidence="6">rRNA (cytosine-N(4)-)-methyltransferase RsmH</fullName>
    </alternativeName>
</protein>
<accession>A0A1J4XV37</accession>
<dbReference type="HAMAP" id="MF_01007">
    <property type="entry name" value="16SrRNA_methyltr_H"/>
    <property type="match status" value="1"/>
</dbReference>
<feature type="binding site" evidence="6">
    <location>
        <position position="51"/>
    </location>
    <ligand>
        <name>S-adenosyl-L-methionine</name>
        <dbReference type="ChEBI" id="CHEBI:59789"/>
    </ligand>
</feature>
<evidence type="ECO:0000313" key="8">
    <source>
        <dbReference type="Proteomes" id="UP000182693"/>
    </source>
</evidence>
<dbReference type="GO" id="GO:0071424">
    <property type="term" value="F:rRNA (cytosine-N4-)-methyltransferase activity"/>
    <property type="evidence" value="ECO:0007669"/>
    <property type="project" value="UniProtKB-UniRule"/>
</dbReference>
<keyword evidence="6" id="KW-0963">Cytoplasm</keyword>
<evidence type="ECO:0000256" key="2">
    <source>
        <dbReference type="ARBA" id="ARBA00022552"/>
    </source>
</evidence>
<dbReference type="Pfam" id="PF01795">
    <property type="entry name" value="Methyltransf_5"/>
    <property type="match status" value="1"/>
</dbReference>